<proteinExistence type="predicted"/>
<evidence type="ECO:0000256" key="1">
    <source>
        <dbReference type="ARBA" id="ARBA00004651"/>
    </source>
</evidence>
<keyword evidence="9" id="KW-1185">Reference proteome</keyword>
<evidence type="ECO:0000259" key="7">
    <source>
        <dbReference type="PROSITE" id="PS50850"/>
    </source>
</evidence>
<dbReference type="InterPro" id="IPR011701">
    <property type="entry name" value="MFS"/>
</dbReference>
<dbReference type="RefSeq" id="WP_215820164.1">
    <property type="nucleotide sequence ID" value="NZ_JAGSOY010000028.1"/>
</dbReference>
<feature type="transmembrane region" description="Helical" evidence="6">
    <location>
        <begin position="355"/>
        <end position="378"/>
    </location>
</feature>
<feature type="transmembrane region" description="Helical" evidence="6">
    <location>
        <begin position="204"/>
        <end position="225"/>
    </location>
</feature>
<keyword evidence="4 6" id="KW-1133">Transmembrane helix</keyword>
<feature type="transmembrane region" description="Helical" evidence="6">
    <location>
        <begin position="297"/>
        <end position="316"/>
    </location>
</feature>
<sequence length="389" mass="42655">MKNVPIPIVYCIFLVSFASIGAVIPSALLVSISEHFSITTFYTEKIISVFVLGYAFSQLIYGYIANIYGNKKALYLGITIALAGHLICFVAQTYTALLLGRFISALGSGCGLTITFTLIAEFYRGSEAKKITSYTTSAFAVMPGLAILIGSLISTYLSWRVCFLFMVAYSVLMLYIAISIPYQSTDKSSNKIDKTTFIEDFNEYVYAAVVWGLCGGVVYMLSSSIPVISMNEFKTSSLTFGVLYSFSMLGYFVGNILSARLSSSIPIWKLLYIGCLINVTAALLFVVVAFLGSIIAYYIPIFMIFISLPMIFSTLLGDSMQRVKNKAISSSITSFTCMVLSSIVSMSASSFTTDLYTKITLINLVLCLATSILTVCYVKQKVLVRKELI</sequence>
<dbReference type="PANTHER" id="PTHR43124">
    <property type="entry name" value="PURINE EFFLUX PUMP PBUE"/>
    <property type="match status" value="1"/>
</dbReference>
<feature type="transmembrane region" description="Helical" evidence="6">
    <location>
        <begin position="328"/>
        <end position="349"/>
    </location>
</feature>
<evidence type="ECO:0000313" key="8">
    <source>
        <dbReference type="EMBL" id="MBU2712001.1"/>
    </source>
</evidence>
<dbReference type="InterPro" id="IPR036259">
    <property type="entry name" value="MFS_trans_sf"/>
</dbReference>
<dbReference type="PANTHER" id="PTHR43124:SF3">
    <property type="entry name" value="CHLORAMPHENICOL EFFLUX PUMP RV0191"/>
    <property type="match status" value="1"/>
</dbReference>
<dbReference type="Gene3D" id="1.20.1720.10">
    <property type="entry name" value="Multidrug resistance protein D"/>
    <property type="match status" value="1"/>
</dbReference>
<organism evidence="8 9">
    <name type="scientific">Zooshikella harenae</name>
    <dbReference type="NCBI Taxonomy" id="2827238"/>
    <lineage>
        <taxon>Bacteria</taxon>
        <taxon>Pseudomonadati</taxon>
        <taxon>Pseudomonadota</taxon>
        <taxon>Gammaproteobacteria</taxon>
        <taxon>Oceanospirillales</taxon>
        <taxon>Zooshikellaceae</taxon>
        <taxon>Zooshikella</taxon>
    </lineage>
</organism>
<evidence type="ECO:0000256" key="4">
    <source>
        <dbReference type="ARBA" id="ARBA00022989"/>
    </source>
</evidence>
<feature type="transmembrane region" description="Helical" evidence="6">
    <location>
        <begin position="73"/>
        <end position="92"/>
    </location>
</feature>
<gene>
    <name evidence="8" type="ORF">KCG35_13100</name>
</gene>
<comment type="caution">
    <text evidence="8">The sequence shown here is derived from an EMBL/GenBank/DDBJ whole genome shotgun (WGS) entry which is preliminary data.</text>
</comment>
<feature type="transmembrane region" description="Helical" evidence="6">
    <location>
        <begin position="237"/>
        <end position="258"/>
    </location>
</feature>
<accession>A0ABS5ZD51</accession>
<evidence type="ECO:0000256" key="2">
    <source>
        <dbReference type="ARBA" id="ARBA00022475"/>
    </source>
</evidence>
<feature type="transmembrane region" description="Helical" evidence="6">
    <location>
        <begin position="131"/>
        <end position="157"/>
    </location>
</feature>
<dbReference type="EMBL" id="JAGSOY010000028">
    <property type="protein sequence ID" value="MBU2712001.1"/>
    <property type="molecule type" value="Genomic_DNA"/>
</dbReference>
<feature type="transmembrane region" description="Helical" evidence="6">
    <location>
        <begin position="45"/>
        <end position="64"/>
    </location>
</feature>
<dbReference type="Proteomes" id="UP000690515">
    <property type="component" value="Unassembled WGS sequence"/>
</dbReference>
<feature type="transmembrane region" description="Helical" evidence="6">
    <location>
        <begin position="98"/>
        <end position="119"/>
    </location>
</feature>
<evidence type="ECO:0000256" key="6">
    <source>
        <dbReference type="SAM" id="Phobius"/>
    </source>
</evidence>
<feature type="transmembrane region" description="Helical" evidence="6">
    <location>
        <begin position="270"/>
        <end position="291"/>
    </location>
</feature>
<evidence type="ECO:0000256" key="3">
    <source>
        <dbReference type="ARBA" id="ARBA00022692"/>
    </source>
</evidence>
<name>A0ABS5ZD51_9GAMM</name>
<reference evidence="8 9" key="1">
    <citation type="submission" date="2021-04" db="EMBL/GenBank/DDBJ databases">
        <authorList>
            <person name="Pira H."/>
            <person name="Risdian C."/>
            <person name="Wink J."/>
        </authorList>
    </citation>
    <scope>NUCLEOTIDE SEQUENCE [LARGE SCALE GENOMIC DNA]</scope>
    <source>
        <strain evidence="8 9">WH53</strain>
    </source>
</reference>
<evidence type="ECO:0000313" key="9">
    <source>
        <dbReference type="Proteomes" id="UP000690515"/>
    </source>
</evidence>
<keyword evidence="5 6" id="KW-0472">Membrane</keyword>
<evidence type="ECO:0000256" key="5">
    <source>
        <dbReference type="ARBA" id="ARBA00023136"/>
    </source>
</evidence>
<feature type="domain" description="Major facilitator superfamily (MFS) profile" evidence="7">
    <location>
        <begin position="5"/>
        <end position="382"/>
    </location>
</feature>
<dbReference type="InterPro" id="IPR050189">
    <property type="entry name" value="MFS_Efflux_Transporters"/>
</dbReference>
<dbReference type="Pfam" id="PF07690">
    <property type="entry name" value="MFS_1"/>
    <property type="match status" value="1"/>
</dbReference>
<comment type="subcellular location">
    <subcellularLocation>
        <location evidence="1">Cell membrane</location>
        <topology evidence="1">Multi-pass membrane protein</topology>
    </subcellularLocation>
</comment>
<protein>
    <submittedName>
        <fullName evidence="8">MFS transporter</fullName>
    </submittedName>
</protein>
<dbReference type="PROSITE" id="PS50850">
    <property type="entry name" value="MFS"/>
    <property type="match status" value="1"/>
</dbReference>
<keyword evidence="2" id="KW-1003">Cell membrane</keyword>
<feature type="transmembrane region" description="Helical" evidence="6">
    <location>
        <begin position="7"/>
        <end position="33"/>
    </location>
</feature>
<keyword evidence="3 6" id="KW-0812">Transmembrane</keyword>
<dbReference type="SUPFAM" id="SSF103473">
    <property type="entry name" value="MFS general substrate transporter"/>
    <property type="match status" value="1"/>
</dbReference>
<feature type="transmembrane region" description="Helical" evidence="6">
    <location>
        <begin position="163"/>
        <end position="183"/>
    </location>
</feature>
<dbReference type="InterPro" id="IPR020846">
    <property type="entry name" value="MFS_dom"/>
</dbReference>